<dbReference type="InterPro" id="IPR029058">
    <property type="entry name" value="AB_hydrolase_fold"/>
</dbReference>
<evidence type="ECO:0000256" key="2">
    <source>
        <dbReference type="ARBA" id="ARBA00022963"/>
    </source>
</evidence>
<keyword evidence="3" id="KW-0443">Lipid metabolism</keyword>
<name>A0ABW0WVI3_9ACTN</name>
<organism evidence="4 5">
    <name type="scientific">Kitasatospora misakiensis</name>
    <dbReference type="NCBI Taxonomy" id="67330"/>
    <lineage>
        <taxon>Bacteria</taxon>
        <taxon>Bacillati</taxon>
        <taxon>Actinomycetota</taxon>
        <taxon>Actinomycetes</taxon>
        <taxon>Kitasatosporales</taxon>
        <taxon>Streptomycetaceae</taxon>
        <taxon>Kitasatospora</taxon>
    </lineage>
</organism>
<accession>A0ABW0WVI3</accession>
<dbReference type="GO" id="GO:0016787">
    <property type="term" value="F:hydrolase activity"/>
    <property type="evidence" value="ECO:0007669"/>
    <property type="project" value="UniProtKB-KW"/>
</dbReference>
<evidence type="ECO:0000313" key="4">
    <source>
        <dbReference type="EMBL" id="MFC5661502.1"/>
    </source>
</evidence>
<proteinExistence type="predicted"/>
<keyword evidence="1 4" id="KW-0378">Hydrolase</keyword>
<dbReference type="Pfam" id="PF03403">
    <property type="entry name" value="PAF-AH_p_II"/>
    <property type="match status" value="1"/>
</dbReference>
<keyword evidence="2" id="KW-0442">Lipid degradation</keyword>
<protein>
    <submittedName>
        <fullName evidence="4">Alpha/beta hydrolase family protein</fullName>
    </submittedName>
</protein>
<dbReference type="Gene3D" id="3.40.50.1820">
    <property type="entry name" value="alpha/beta hydrolase"/>
    <property type="match status" value="1"/>
</dbReference>
<reference evidence="5" key="1">
    <citation type="journal article" date="2019" name="Int. J. Syst. Evol. Microbiol.">
        <title>The Global Catalogue of Microorganisms (GCM) 10K type strain sequencing project: providing services to taxonomists for standard genome sequencing and annotation.</title>
        <authorList>
            <consortium name="The Broad Institute Genomics Platform"/>
            <consortium name="The Broad Institute Genome Sequencing Center for Infectious Disease"/>
            <person name="Wu L."/>
            <person name="Ma J."/>
        </authorList>
    </citation>
    <scope>NUCLEOTIDE SEQUENCE [LARGE SCALE GENOMIC DNA]</scope>
    <source>
        <strain evidence="5">CGMCC 4.1437</strain>
    </source>
</reference>
<keyword evidence="5" id="KW-1185">Reference proteome</keyword>
<evidence type="ECO:0000256" key="3">
    <source>
        <dbReference type="ARBA" id="ARBA00023098"/>
    </source>
</evidence>
<sequence>MRERVHGWGAADHGRGLRTGVAVALAATAVLGGVGAAVAPATAVPAVAERQARAGLPQPTGPYAVGTTALRLVDRGRPDPWQPERARELMISLWYPATRPAHGDERARYMEPPAAEHFGGPDGAGVFNYRTDPGRTDWSGVRTHALRDAPALPATRPRPVVLYSAGLGDPRTWGTGLVEDLVSRGYLVVTVDHPYDASEVAFPDGRLATSVLPTLAGQPGLDIGALLRKALATRVADTRFVLDELAALRTDRRLPAALAGSLDLDRIGMVGHSAGGFTAAQAMHDDPRIKAGVNLDGQLHFPGPDGTGVQLSSVAEEGLDRPFLLMGTQSEDSGDYRGQPGWAAFWQHTRGWKADVTLLGSRHGSYTDAQSLLPQLARQGAVPEEAVRGDVGDVRPERAVLATRAYVGSFLDRWLRGHDDHLLDGPSSRFPEMRFES</sequence>
<dbReference type="PANTHER" id="PTHR10272">
    <property type="entry name" value="PLATELET-ACTIVATING FACTOR ACETYLHYDROLASE"/>
    <property type="match status" value="1"/>
</dbReference>
<dbReference type="SUPFAM" id="SSF53474">
    <property type="entry name" value="alpha/beta-Hydrolases"/>
    <property type="match status" value="1"/>
</dbReference>
<dbReference type="EMBL" id="JBHSOF010000001">
    <property type="protein sequence ID" value="MFC5661502.1"/>
    <property type="molecule type" value="Genomic_DNA"/>
</dbReference>
<comment type="caution">
    <text evidence="4">The sequence shown here is derived from an EMBL/GenBank/DDBJ whole genome shotgun (WGS) entry which is preliminary data.</text>
</comment>
<dbReference type="PANTHER" id="PTHR10272:SF0">
    <property type="entry name" value="PLATELET-ACTIVATING FACTOR ACETYLHYDROLASE"/>
    <property type="match status" value="1"/>
</dbReference>
<dbReference type="RefSeq" id="WP_380223063.1">
    <property type="nucleotide sequence ID" value="NZ_JBHSOF010000001.1"/>
</dbReference>
<evidence type="ECO:0000313" key="5">
    <source>
        <dbReference type="Proteomes" id="UP001595975"/>
    </source>
</evidence>
<dbReference type="Proteomes" id="UP001595975">
    <property type="component" value="Unassembled WGS sequence"/>
</dbReference>
<gene>
    <name evidence="4" type="ORF">ACFP3U_00745</name>
</gene>
<evidence type="ECO:0000256" key="1">
    <source>
        <dbReference type="ARBA" id="ARBA00022801"/>
    </source>
</evidence>